<comment type="cofactor">
    <cofactor evidence="1">
        <name>heme b</name>
        <dbReference type="ChEBI" id="CHEBI:60344"/>
    </cofactor>
</comment>
<dbReference type="GO" id="GO:0046872">
    <property type="term" value="F:metal ion binding"/>
    <property type="evidence" value="ECO:0007669"/>
    <property type="project" value="UniProtKB-KW"/>
</dbReference>
<sequence>MAHDPSLHRTRSTAPRLSDGIDSFGIVSKLNHWISATLFLGALGLGLYIDNGGLTREAIGPYMQWHKALGVAVLIYGLWRVGWRIAQGFPRGAIKAPRWQERVAKLSHIGLLIAILAMPVSGVLMTIAAGRDLSIWGVTLLSAPAKTAWLDGVAGAVHDLAPPVILVLLALHIGAALKHHFIDRDATLRRMV</sequence>
<keyword evidence="4" id="KW-1003">Cell membrane</keyword>
<dbReference type="EMBL" id="RAPE01000001">
    <property type="protein sequence ID" value="RKF16688.1"/>
    <property type="molecule type" value="Genomic_DNA"/>
</dbReference>
<keyword evidence="5" id="KW-0349">Heme</keyword>
<evidence type="ECO:0000256" key="4">
    <source>
        <dbReference type="ARBA" id="ARBA00022475"/>
    </source>
</evidence>
<keyword evidence="10" id="KW-0408">Iron</keyword>
<feature type="transmembrane region" description="Helical" evidence="13">
    <location>
        <begin position="30"/>
        <end position="49"/>
    </location>
</feature>
<feature type="transmembrane region" description="Helical" evidence="13">
    <location>
        <begin position="69"/>
        <end position="86"/>
    </location>
</feature>
<dbReference type="InterPro" id="IPR011577">
    <property type="entry name" value="Cyt_b561_bac/Ni-Hgenase"/>
</dbReference>
<keyword evidence="3" id="KW-0813">Transport</keyword>
<evidence type="ECO:0000256" key="11">
    <source>
        <dbReference type="ARBA" id="ARBA00023136"/>
    </source>
</evidence>
<proteinExistence type="inferred from homology"/>
<keyword evidence="16" id="KW-1185">Reference proteome</keyword>
<evidence type="ECO:0000313" key="15">
    <source>
        <dbReference type="EMBL" id="RKF16688.1"/>
    </source>
</evidence>
<name>A0A3A8AWE5_9RHOB</name>
<dbReference type="SUPFAM" id="SSF81342">
    <property type="entry name" value="Transmembrane di-heme cytochromes"/>
    <property type="match status" value="1"/>
</dbReference>
<dbReference type="Proteomes" id="UP000281128">
    <property type="component" value="Unassembled WGS sequence"/>
</dbReference>
<comment type="similarity">
    <text evidence="12">Belongs to the cytochrome b561 family.</text>
</comment>
<evidence type="ECO:0000256" key="6">
    <source>
        <dbReference type="ARBA" id="ARBA00022692"/>
    </source>
</evidence>
<evidence type="ECO:0000256" key="1">
    <source>
        <dbReference type="ARBA" id="ARBA00001970"/>
    </source>
</evidence>
<evidence type="ECO:0000256" key="12">
    <source>
        <dbReference type="ARBA" id="ARBA00037975"/>
    </source>
</evidence>
<evidence type="ECO:0000256" key="13">
    <source>
        <dbReference type="SAM" id="Phobius"/>
    </source>
</evidence>
<keyword evidence="9 13" id="KW-1133">Transmembrane helix</keyword>
<evidence type="ECO:0000256" key="9">
    <source>
        <dbReference type="ARBA" id="ARBA00022989"/>
    </source>
</evidence>
<dbReference type="InterPro" id="IPR052168">
    <property type="entry name" value="Cytochrome_b561_oxidase"/>
</dbReference>
<comment type="subcellular location">
    <subcellularLocation>
        <location evidence="2">Cell membrane</location>
        <topology evidence="2">Multi-pass membrane protein</topology>
    </subcellularLocation>
</comment>
<accession>A0A3A8AWE5</accession>
<organism evidence="15 16">
    <name type="scientific">Roseovarius spongiae</name>
    <dbReference type="NCBI Taxonomy" id="2320272"/>
    <lineage>
        <taxon>Bacteria</taxon>
        <taxon>Pseudomonadati</taxon>
        <taxon>Pseudomonadota</taxon>
        <taxon>Alphaproteobacteria</taxon>
        <taxon>Rhodobacterales</taxon>
        <taxon>Roseobacteraceae</taxon>
        <taxon>Roseovarius</taxon>
    </lineage>
</organism>
<evidence type="ECO:0000256" key="2">
    <source>
        <dbReference type="ARBA" id="ARBA00004651"/>
    </source>
</evidence>
<dbReference type="Pfam" id="PF01292">
    <property type="entry name" value="Ni_hydr_CYTB"/>
    <property type="match status" value="1"/>
</dbReference>
<keyword evidence="11 13" id="KW-0472">Membrane</keyword>
<comment type="caution">
    <text evidence="15">The sequence shown here is derived from an EMBL/GenBank/DDBJ whole genome shotgun (WGS) entry which is preliminary data.</text>
</comment>
<dbReference type="RefSeq" id="WP_121163935.1">
    <property type="nucleotide sequence ID" value="NZ_RAPE01000001.1"/>
</dbReference>
<evidence type="ECO:0000259" key="14">
    <source>
        <dbReference type="Pfam" id="PF01292"/>
    </source>
</evidence>
<evidence type="ECO:0000256" key="3">
    <source>
        <dbReference type="ARBA" id="ARBA00022448"/>
    </source>
</evidence>
<dbReference type="GO" id="GO:0020037">
    <property type="term" value="F:heme binding"/>
    <property type="evidence" value="ECO:0007669"/>
    <property type="project" value="TreeGrafter"/>
</dbReference>
<dbReference type="GO" id="GO:0005886">
    <property type="term" value="C:plasma membrane"/>
    <property type="evidence" value="ECO:0007669"/>
    <property type="project" value="UniProtKB-SubCell"/>
</dbReference>
<evidence type="ECO:0000256" key="8">
    <source>
        <dbReference type="ARBA" id="ARBA00022982"/>
    </source>
</evidence>
<dbReference type="PANTHER" id="PTHR30529:SF7">
    <property type="entry name" value="CYTOCHROME B561 BACTERIAL_NI-HYDROGENASE DOMAIN-CONTAINING PROTEIN"/>
    <property type="match status" value="1"/>
</dbReference>
<evidence type="ECO:0000256" key="10">
    <source>
        <dbReference type="ARBA" id="ARBA00023004"/>
    </source>
</evidence>
<evidence type="ECO:0000256" key="5">
    <source>
        <dbReference type="ARBA" id="ARBA00022617"/>
    </source>
</evidence>
<dbReference type="GO" id="GO:0022904">
    <property type="term" value="P:respiratory electron transport chain"/>
    <property type="evidence" value="ECO:0007669"/>
    <property type="project" value="InterPro"/>
</dbReference>
<evidence type="ECO:0000256" key="7">
    <source>
        <dbReference type="ARBA" id="ARBA00022723"/>
    </source>
</evidence>
<dbReference type="AlphaFoldDB" id="A0A3A8AWE5"/>
<keyword evidence="6 13" id="KW-0812">Transmembrane</keyword>
<dbReference type="PANTHER" id="PTHR30529">
    <property type="entry name" value="CYTOCHROME B561"/>
    <property type="match status" value="1"/>
</dbReference>
<feature type="transmembrane region" description="Helical" evidence="13">
    <location>
        <begin position="106"/>
        <end position="129"/>
    </location>
</feature>
<feature type="domain" description="Cytochrome b561 bacterial/Ni-hydrogenase" evidence="14">
    <location>
        <begin position="24"/>
        <end position="192"/>
    </location>
</feature>
<gene>
    <name evidence="15" type="ORF">D6850_03875</name>
</gene>
<feature type="transmembrane region" description="Helical" evidence="13">
    <location>
        <begin position="160"/>
        <end position="181"/>
    </location>
</feature>
<keyword evidence="8" id="KW-0249">Electron transport</keyword>
<dbReference type="GO" id="GO:0009055">
    <property type="term" value="F:electron transfer activity"/>
    <property type="evidence" value="ECO:0007669"/>
    <property type="project" value="InterPro"/>
</dbReference>
<evidence type="ECO:0000313" key="16">
    <source>
        <dbReference type="Proteomes" id="UP000281128"/>
    </source>
</evidence>
<reference evidence="15 16" key="1">
    <citation type="submission" date="2018-09" db="EMBL/GenBank/DDBJ databases">
        <title>Roseovarius spongiae sp. nov., isolated from a marine sponge.</title>
        <authorList>
            <person name="Zhuang L."/>
            <person name="Luo L."/>
        </authorList>
    </citation>
    <scope>NUCLEOTIDE SEQUENCE [LARGE SCALE GENOMIC DNA]</scope>
    <source>
        <strain evidence="15 16">HN-E21</strain>
    </source>
</reference>
<dbReference type="Gene3D" id="1.20.950.20">
    <property type="entry name" value="Transmembrane di-heme cytochromes, Chain C"/>
    <property type="match status" value="1"/>
</dbReference>
<dbReference type="InterPro" id="IPR016174">
    <property type="entry name" value="Di-haem_cyt_TM"/>
</dbReference>
<protein>
    <submittedName>
        <fullName evidence="15">Cytochrome b</fullName>
    </submittedName>
</protein>
<keyword evidence="7" id="KW-0479">Metal-binding</keyword>
<dbReference type="OrthoDB" id="8156287at2"/>